<sequence length="296" mass="34524">MKWHLYMHSRWFPNENEEYISLRLKLVDFDDIELIALCSFYILSVYGEKKHSKTMKIQKFKKAKTHCFCSQFLKRDLLRNDDNELLPNGNLMVGCEIFHYYNGINTVDLSGNTNINESFNVLLGDIAGLLKSPKFSDCVVKVGDSKINVHKCILASRSEVFNSILVDKKYESSPNTIEINGFRVEVVEEMINFLYTGKSPNMNKIAYEMLEIGEKYKQERLKLMAEERLLHSLSVENVCNYLIHSELYSAETLKEWCLRFIYLNGENFFNSEKWKEVVSNYPLLIAKLFNIAVNID</sequence>
<dbReference type="WBParaSite" id="SPAL_0001201400.1">
    <property type="protein sequence ID" value="SPAL_0001201400.1"/>
    <property type="gene ID" value="SPAL_0001201400"/>
</dbReference>
<evidence type="ECO:0000313" key="3">
    <source>
        <dbReference type="Proteomes" id="UP000046392"/>
    </source>
</evidence>
<dbReference type="PANTHER" id="PTHR24413">
    <property type="entry name" value="SPECKLE-TYPE POZ PROTEIN"/>
    <property type="match status" value="1"/>
</dbReference>
<evidence type="ECO:0000259" key="1">
    <source>
        <dbReference type="PROSITE" id="PS50097"/>
    </source>
</evidence>
<feature type="domain" description="BTB" evidence="1">
    <location>
        <begin position="136"/>
        <end position="198"/>
    </location>
</feature>
<dbReference type="SMART" id="SM00225">
    <property type="entry name" value="BTB"/>
    <property type="match status" value="1"/>
</dbReference>
<organism evidence="3 4">
    <name type="scientific">Strongyloides papillosus</name>
    <name type="common">Intestinal threadworm</name>
    <dbReference type="NCBI Taxonomy" id="174720"/>
    <lineage>
        <taxon>Eukaryota</taxon>
        <taxon>Metazoa</taxon>
        <taxon>Ecdysozoa</taxon>
        <taxon>Nematoda</taxon>
        <taxon>Chromadorea</taxon>
        <taxon>Rhabditida</taxon>
        <taxon>Tylenchina</taxon>
        <taxon>Panagrolaimomorpha</taxon>
        <taxon>Strongyloidoidea</taxon>
        <taxon>Strongyloididae</taxon>
        <taxon>Strongyloides</taxon>
    </lineage>
</organism>
<protein>
    <submittedName>
        <fullName evidence="4">BTB domain-containing protein</fullName>
    </submittedName>
</protein>
<dbReference type="Pfam" id="PF22486">
    <property type="entry name" value="MATH_2"/>
    <property type="match status" value="1"/>
</dbReference>
<reference evidence="4" key="1">
    <citation type="submission" date="2017-02" db="UniProtKB">
        <authorList>
            <consortium name="WormBaseParasite"/>
        </authorList>
    </citation>
    <scope>IDENTIFICATION</scope>
</reference>
<evidence type="ECO:0000313" key="4">
    <source>
        <dbReference type="WBParaSite" id="SPAL_0001201400.1"/>
    </source>
</evidence>
<dbReference type="InterPro" id="IPR011333">
    <property type="entry name" value="SKP1/BTB/POZ_sf"/>
</dbReference>
<name>A0A0N5C1Z6_STREA</name>
<keyword evidence="3" id="KW-1185">Reference proteome</keyword>
<dbReference type="SUPFAM" id="SSF49599">
    <property type="entry name" value="TRAF domain-like"/>
    <property type="match status" value="1"/>
</dbReference>
<dbReference type="Gene3D" id="3.30.710.10">
    <property type="entry name" value="Potassium Channel Kv1.1, Chain A"/>
    <property type="match status" value="1"/>
</dbReference>
<dbReference type="STRING" id="174720.A0A0N5C1Z6"/>
<feature type="domain" description="MATH" evidence="2">
    <location>
        <begin position="1"/>
        <end position="97"/>
    </location>
</feature>
<dbReference type="Proteomes" id="UP000046392">
    <property type="component" value="Unplaced"/>
</dbReference>
<dbReference type="PROSITE" id="PS50144">
    <property type="entry name" value="MATH"/>
    <property type="match status" value="1"/>
</dbReference>
<dbReference type="Gene3D" id="2.60.210.10">
    <property type="entry name" value="Apoptosis, Tumor Necrosis Factor Receptor Associated Protein 2, Chain A"/>
    <property type="match status" value="1"/>
</dbReference>
<proteinExistence type="predicted"/>
<dbReference type="Gene3D" id="1.25.40.420">
    <property type="match status" value="1"/>
</dbReference>
<dbReference type="InterPro" id="IPR008974">
    <property type="entry name" value="TRAF-like"/>
</dbReference>
<accession>A0A0N5C1Z6</accession>
<dbReference type="SUPFAM" id="SSF54695">
    <property type="entry name" value="POZ domain"/>
    <property type="match status" value="1"/>
</dbReference>
<dbReference type="InterPro" id="IPR000210">
    <property type="entry name" value="BTB/POZ_dom"/>
</dbReference>
<dbReference type="PROSITE" id="PS50097">
    <property type="entry name" value="BTB"/>
    <property type="match status" value="1"/>
</dbReference>
<evidence type="ECO:0000259" key="2">
    <source>
        <dbReference type="PROSITE" id="PS50144"/>
    </source>
</evidence>
<dbReference type="InterPro" id="IPR002083">
    <property type="entry name" value="MATH/TRAF_dom"/>
</dbReference>
<dbReference type="Pfam" id="PF00651">
    <property type="entry name" value="BTB"/>
    <property type="match status" value="1"/>
</dbReference>
<dbReference type="GO" id="GO:0030163">
    <property type="term" value="P:protein catabolic process"/>
    <property type="evidence" value="ECO:0007669"/>
    <property type="project" value="UniProtKB-ARBA"/>
</dbReference>
<dbReference type="AlphaFoldDB" id="A0A0N5C1Z6"/>